<evidence type="ECO:0000313" key="5">
    <source>
        <dbReference type="EMBL" id="SKA99265.1"/>
    </source>
</evidence>
<dbReference type="InterPro" id="IPR008269">
    <property type="entry name" value="Lon_proteolytic"/>
</dbReference>
<accession>A0A1T4YDC0</accession>
<dbReference type="Pfam" id="PF13180">
    <property type="entry name" value="PDZ_2"/>
    <property type="match status" value="1"/>
</dbReference>
<dbReference type="Gene3D" id="2.30.42.10">
    <property type="match status" value="1"/>
</dbReference>
<sequence length="392" mass="40271">MSLFGLNDADRVDGTNGQSGVPFVLRSPEEIATERRTARRRTTGWTVLVVALVLGLVMSFLPTPYVIEQPGPVFDTLGSQTVDGKDTPLISIDGETTYPTGGTLDMLTVSVVGTPKQTPSWAEVVQAYFDSSKAVVPLEAVYPPDVTTEERDEQNAALMVDSQQEAIAAALSSLGYDFTTRVGVGSVAKGSPAEGQLEPGDVVTSVNGQPVGSIDELRSAVAANGIDKPAVVDVTRDGAPIEASITPITSGDTSVLGIGVQASFEFPFDVKIQLDNVGGPSAGMMFALGIIDKLSDGELNGGQKVAGTGTISADGTVGPIGGIRQKLFGARDAGADFFLAPASNCDEVVGHVPDGIRVFAVATLDDSLAALKAISSGTGLDALPTCDASPAT</sequence>
<keyword evidence="1" id="KW-0720">Serine protease</keyword>
<dbReference type="InterPro" id="IPR001478">
    <property type="entry name" value="PDZ"/>
</dbReference>
<evidence type="ECO:0000256" key="2">
    <source>
        <dbReference type="SAM" id="Phobius"/>
    </source>
</evidence>
<comment type="catalytic activity">
    <reaction evidence="1">
        <text>Hydrolysis of proteins in presence of ATP.</text>
        <dbReference type="EC" id="3.4.21.53"/>
    </reaction>
</comment>
<dbReference type="PROSITE" id="PS50106">
    <property type="entry name" value="PDZ"/>
    <property type="match status" value="1"/>
</dbReference>
<dbReference type="GO" id="GO:0004176">
    <property type="term" value="F:ATP-dependent peptidase activity"/>
    <property type="evidence" value="ECO:0007669"/>
    <property type="project" value="UniProtKB-UniRule"/>
</dbReference>
<feature type="active site" evidence="1">
    <location>
        <position position="326"/>
    </location>
</feature>
<dbReference type="SUPFAM" id="SSF54211">
    <property type="entry name" value="Ribosomal protein S5 domain 2-like"/>
    <property type="match status" value="1"/>
</dbReference>
<gene>
    <name evidence="5" type="ORF">SAMN06295879_2743</name>
</gene>
<evidence type="ECO:0000259" key="3">
    <source>
        <dbReference type="PROSITE" id="PS50106"/>
    </source>
</evidence>
<reference evidence="6" key="1">
    <citation type="submission" date="2017-02" db="EMBL/GenBank/DDBJ databases">
        <authorList>
            <person name="Varghese N."/>
            <person name="Submissions S."/>
        </authorList>
    </citation>
    <scope>NUCLEOTIDE SEQUENCE [LARGE SCALE GENOMIC DNA]</scope>
    <source>
        <strain evidence="6">VKM Ac-2052</strain>
    </source>
</reference>
<protein>
    <recommendedName>
        <fullName evidence="1">endopeptidase La</fullName>
        <ecNumber evidence="1">3.4.21.53</ecNumber>
    </recommendedName>
</protein>
<feature type="transmembrane region" description="Helical" evidence="2">
    <location>
        <begin position="45"/>
        <end position="67"/>
    </location>
</feature>
<dbReference type="InterPro" id="IPR027065">
    <property type="entry name" value="Lon_Prtase"/>
</dbReference>
<keyword evidence="1" id="KW-0378">Hydrolase</keyword>
<dbReference type="PROSITE" id="PS51786">
    <property type="entry name" value="LON_PROTEOLYTIC"/>
    <property type="match status" value="1"/>
</dbReference>
<keyword evidence="2" id="KW-0472">Membrane</keyword>
<dbReference type="EMBL" id="FUYG01000007">
    <property type="protein sequence ID" value="SKA99265.1"/>
    <property type="molecule type" value="Genomic_DNA"/>
</dbReference>
<dbReference type="GO" id="GO:0005524">
    <property type="term" value="F:ATP binding"/>
    <property type="evidence" value="ECO:0007669"/>
    <property type="project" value="InterPro"/>
</dbReference>
<dbReference type="Gene3D" id="3.30.230.10">
    <property type="match status" value="1"/>
</dbReference>
<keyword evidence="1" id="KW-0645">Protease</keyword>
<dbReference type="SMART" id="SM00228">
    <property type="entry name" value="PDZ"/>
    <property type="match status" value="1"/>
</dbReference>
<dbReference type="InterPro" id="IPR014721">
    <property type="entry name" value="Ribsml_uS5_D2-typ_fold_subgr"/>
</dbReference>
<evidence type="ECO:0000313" key="6">
    <source>
        <dbReference type="Proteomes" id="UP000189735"/>
    </source>
</evidence>
<proteinExistence type="inferred from homology"/>
<dbReference type="AlphaFoldDB" id="A0A1T4YDC0"/>
<name>A0A1T4YDC0_9MICO</name>
<dbReference type="Proteomes" id="UP000189735">
    <property type="component" value="Unassembled WGS sequence"/>
</dbReference>
<dbReference type="InterPro" id="IPR036034">
    <property type="entry name" value="PDZ_sf"/>
</dbReference>
<keyword evidence="2" id="KW-1133">Transmembrane helix</keyword>
<organism evidence="5 6">
    <name type="scientific">Agreia bicolorata</name>
    <dbReference type="NCBI Taxonomy" id="110935"/>
    <lineage>
        <taxon>Bacteria</taxon>
        <taxon>Bacillati</taxon>
        <taxon>Actinomycetota</taxon>
        <taxon>Actinomycetes</taxon>
        <taxon>Micrococcales</taxon>
        <taxon>Microbacteriaceae</taxon>
        <taxon>Agreia</taxon>
    </lineage>
</organism>
<dbReference type="GO" id="GO:0030163">
    <property type="term" value="P:protein catabolic process"/>
    <property type="evidence" value="ECO:0007669"/>
    <property type="project" value="InterPro"/>
</dbReference>
<evidence type="ECO:0000259" key="4">
    <source>
        <dbReference type="PROSITE" id="PS51786"/>
    </source>
</evidence>
<dbReference type="PANTHER" id="PTHR10046">
    <property type="entry name" value="ATP DEPENDENT LON PROTEASE FAMILY MEMBER"/>
    <property type="match status" value="1"/>
</dbReference>
<feature type="domain" description="PDZ" evidence="3">
    <location>
        <begin position="159"/>
        <end position="238"/>
    </location>
</feature>
<dbReference type="SUPFAM" id="SSF50156">
    <property type="entry name" value="PDZ domain-like"/>
    <property type="match status" value="1"/>
</dbReference>
<dbReference type="GO" id="GO:0004252">
    <property type="term" value="F:serine-type endopeptidase activity"/>
    <property type="evidence" value="ECO:0007669"/>
    <property type="project" value="UniProtKB-UniRule"/>
</dbReference>
<dbReference type="Pfam" id="PF05362">
    <property type="entry name" value="Lon_C"/>
    <property type="match status" value="1"/>
</dbReference>
<dbReference type="InterPro" id="IPR020568">
    <property type="entry name" value="Ribosomal_Su5_D2-typ_SF"/>
</dbReference>
<dbReference type="EC" id="3.4.21.53" evidence="1"/>
<comment type="similarity">
    <text evidence="1">Belongs to the peptidase S16 family.</text>
</comment>
<feature type="active site" evidence="1">
    <location>
        <position position="281"/>
    </location>
</feature>
<evidence type="ECO:0000256" key="1">
    <source>
        <dbReference type="PROSITE-ProRule" id="PRU01122"/>
    </source>
</evidence>
<dbReference type="GO" id="GO:0006508">
    <property type="term" value="P:proteolysis"/>
    <property type="evidence" value="ECO:0007669"/>
    <property type="project" value="UniProtKB-KW"/>
</dbReference>
<feature type="domain" description="Lon proteolytic" evidence="4">
    <location>
        <begin position="276"/>
        <end position="374"/>
    </location>
</feature>
<keyword evidence="2" id="KW-0812">Transmembrane</keyword>